<dbReference type="InterPro" id="IPR037185">
    <property type="entry name" value="EmrE-like"/>
</dbReference>
<feature type="domain" description="EamA" evidence="7">
    <location>
        <begin position="149"/>
        <end position="276"/>
    </location>
</feature>
<dbReference type="EMBL" id="VYQA01000002">
    <property type="protein sequence ID" value="KAA9032877.1"/>
    <property type="molecule type" value="Genomic_DNA"/>
</dbReference>
<protein>
    <submittedName>
        <fullName evidence="9">EamA family transporter</fullName>
    </submittedName>
</protein>
<evidence type="ECO:0000313" key="8">
    <source>
        <dbReference type="EMBL" id="KAA9020551.1"/>
    </source>
</evidence>
<proteinExistence type="inferred from homology"/>
<evidence type="ECO:0000256" key="1">
    <source>
        <dbReference type="ARBA" id="ARBA00004141"/>
    </source>
</evidence>
<name>A0A5J5I8P5_9SPHN</name>
<dbReference type="InterPro" id="IPR000620">
    <property type="entry name" value="EamA_dom"/>
</dbReference>
<dbReference type="SUPFAM" id="SSF103481">
    <property type="entry name" value="Multidrug resistance efflux transporter EmrE"/>
    <property type="match status" value="2"/>
</dbReference>
<dbReference type="EMBL" id="VYQB01000002">
    <property type="protein sequence ID" value="KAA9020551.1"/>
    <property type="molecule type" value="Genomic_DNA"/>
</dbReference>
<evidence type="ECO:0000256" key="5">
    <source>
        <dbReference type="ARBA" id="ARBA00023136"/>
    </source>
</evidence>
<feature type="transmembrane region" description="Helical" evidence="6">
    <location>
        <begin position="179"/>
        <end position="198"/>
    </location>
</feature>
<feature type="transmembrane region" description="Helical" evidence="6">
    <location>
        <begin position="124"/>
        <end position="142"/>
    </location>
</feature>
<evidence type="ECO:0000313" key="10">
    <source>
        <dbReference type="Proteomes" id="UP000325933"/>
    </source>
</evidence>
<gene>
    <name evidence="9" type="ORF">F4U95_02370</name>
    <name evidence="8" type="ORF">F4U96_02370</name>
</gene>
<dbReference type="AlphaFoldDB" id="A0A5J5I8P5"/>
<dbReference type="Proteomes" id="UP000326364">
    <property type="component" value="Unassembled WGS sequence"/>
</dbReference>
<dbReference type="Gene3D" id="1.10.3730.20">
    <property type="match status" value="1"/>
</dbReference>
<sequence>MTEKIAQDGRAVIIGAGAVLASLTSVTLGAAIAKTLFPLVGAYGITSLRVGLGAILLLLFRRPWRRAVPSALLWPLIAYGAVLGLMNILIYQAFARIPIGIAIAIEVIGPLAVVLFGSRRPRDFLWLAAAVGGLLLLLPVRSDAALDPLGVGFALAAAACWATYILTGKRVSGALGGDAVAWGMVIAAILILPVGVAHQTAALFSAHVLLLGMAIAFLSSALPYSLDMEAMRRLPAPVFGLMVSSAPAVGAVIGFVLLDERLTLLQWIAVLCIMAASGGSALTAGHKPAIEDAPQ</sequence>
<evidence type="ECO:0000256" key="6">
    <source>
        <dbReference type="SAM" id="Phobius"/>
    </source>
</evidence>
<comment type="caution">
    <text evidence="9">The sequence shown here is derived from an EMBL/GenBank/DDBJ whole genome shotgun (WGS) entry which is preliminary data.</text>
</comment>
<evidence type="ECO:0000256" key="2">
    <source>
        <dbReference type="ARBA" id="ARBA00007362"/>
    </source>
</evidence>
<feature type="transmembrane region" description="Helical" evidence="6">
    <location>
        <begin position="204"/>
        <end position="226"/>
    </location>
</feature>
<dbReference type="Proteomes" id="UP000325933">
    <property type="component" value="Unassembled WGS sequence"/>
</dbReference>
<evidence type="ECO:0000313" key="9">
    <source>
        <dbReference type="EMBL" id="KAA9032877.1"/>
    </source>
</evidence>
<dbReference type="Pfam" id="PF00892">
    <property type="entry name" value="EamA"/>
    <property type="match status" value="1"/>
</dbReference>
<keyword evidence="4 6" id="KW-1133">Transmembrane helix</keyword>
<feature type="transmembrane region" description="Helical" evidence="6">
    <location>
        <begin position="148"/>
        <end position="167"/>
    </location>
</feature>
<dbReference type="PANTHER" id="PTHR32322:SF2">
    <property type="entry name" value="EAMA DOMAIN-CONTAINING PROTEIN"/>
    <property type="match status" value="1"/>
</dbReference>
<evidence type="ECO:0000313" key="11">
    <source>
        <dbReference type="Proteomes" id="UP000326364"/>
    </source>
</evidence>
<evidence type="ECO:0000256" key="3">
    <source>
        <dbReference type="ARBA" id="ARBA00022692"/>
    </source>
</evidence>
<organism evidence="9 10">
    <name type="scientific">Sphingobium limneticum</name>
    <dbReference type="NCBI Taxonomy" id="1007511"/>
    <lineage>
        <taxon>Bacteria</taxon>
        <taxon>Pseudomonadati</taxon>
        <taxon>Pseudomonadota</taxon>
        <taxon>Alphaproteobacteria</taxon>
        <taxon>Sphingomonadales</taxon>
        <taxon>Sphingomonadaceae</taxon>
        <taxon>Sphingobium</taxon>
    </lineage>
</organism>
<keyword evidence="11" id="KW-1185">Reference proteome</keyword>
<dbReference type="RefSeq" id="WP_150424444.1">
    <property type="nucleotide sequence ID" value="NZ_VYQA01000002.1"/>
</dbReference>
<dbReference type="InterPro" id="IPR050638">
    <property type="entry name" value="AA-Vitamin_Transporters"/>
</dbReference>
<comment type="subcellular location">
    <subcellularLocation>
        <location evidence="1">Membrane</location>
        <topology evidence="1">Multi-pass membrane protein</topology>
    </subcellularLocation>
</comment>
<comment type="similarity">
    <text evidence="2">Belongs to the EamA transporter family.</text>
</comment>
<accession>A0A5J5I8P5</accession>
<reference evidence="10 11" key="1">
    <citation type="submission" date="2019-09" db="EMBL/GenBank/DDBJ databases">
        <authorList>
            <person name="Feng G."/>
        </authorList>
    </citation>
    <scope>NUCLEOTIDE SEQUENCE [LARGE SCALE GENOMIC DNA]</scope>
    <source>
        <strain evidence="9 10">KACC 19283</strain>
        <strain evidence="8 11">KACC 19284</strain>
    </source>
</reference>
<feature type="transmembrane region" description="Helical" evidence="6">
    <location>
        <begin position="72"/>
        <end position="91"/>
    </location>
</feature>
<evidence type="ECO:0000256" key="4">
    <source>
        <dbReference type="ARBA" id="ARBA00022989"/>
    </source>
</evidence>
<keyword evidence="5 6" id="KW-0472">Membrane</keyword>
<keyword evidence="3 6" id="KW-0812">Transmembrane</keyword>
<evidence type="ECO:0000259" key="7">
    <source>
        <dbReference type="Pfam" id="PF00892"/>
    </source>
</evidence>
<feature type="transmembrane region" description="Helical" evidence="6">
    <location>
        <begin position="238"/>
        <end position="258"/>
    </location>
</feature>
<dbReference type="GO" id="GO:0016020">
    <property type="term" value="C:membrane"/>
    <property type="evidence" value="ECO:0007669"/>
    <property type="project" value="UniProtKB-SubCell"/>
</dbReference>
<feature type="transmembrane region" description="Helical" evidence="6">
    <location>
        <begin position="39"/>
        <end position="60"/>
    </location>
</feature>
<feature type="transmembrane region" description="Helical" evidence="6">
    <location>
        <begin position="264"/>
        <end position="285"/>
    </location>
</feature>
<dbReference type="PANTHER" id="PTHR32322">
    <property type="entry name" value="INNER MEMBRANE TRANSPORTER"/>
    <property type="match status" value="1"/>
</dbReference>
<feature type="transmembrane region" description="Helical" evidence="6">
    <location>
        <begin position="97"/>
        <end position="117"/>
    </location>
</feature>
<feature type="transmembrane region" description="Helical" evidence="6">
    <location>
        <begin position="12"/>
        <end position="33"/>
    </location>
</feature>